<evidence type="ECO:0000313" key="3">
    <source>
        <dbReference type="EMBL" id="GAA5074014.1"/>
    </source>
</evidence>
<evidence type="ECO:0000259" key="2">
    <source>
        <dbReference type="PROSITE" id="PS51781"/>
    </source>
</evidence>
<dbReference type="Pfam" id="PF08239">
    <property type="entry name" value="SH3_3"/>
    <property type="match status" value="1"/>
</dbReference>
<proteinExistence type="predicted"/>
<evidence type="ECO:0000256" key="1">
    <source>
        <dbReference type="SAM" id="MobiDB-lite"/>
    </source>
</evidence>
<name>A0ABP9LDI5_9RHOB</name>
<feature type="compositionally biased region" description="Low complexity" evidence="1">
    <location>
        <begin position="114"/>
        <end position="130"/>
    </location>
</feature>
<dbReference type="Gene3D" id="2.30.30.40">
    <property type="entry name" value="SH3 Domains"/>
    <property type="match status" value="1"/>
</dbReference>
<sequence>MGATRHMLRLTLFLLVAIYAVMIIFSDAPPEGFQAARDEVVTVPGDPTAPEEDPALHETPDGRLVLTTEEGEDIVIDAVVEPADTTGERITLGATPPTAAPEQAAPEAEAPDITAEAPPAASPGPSATTPERLRVTGDRVNFRAGPSTDDAILTALFRGEEVELIERVGDGWAHLQVIATGQTGYMSEDFLEPVN</sequence>
<keyword evidence="4" id="KW-1185">Reference proteome</keyword>
<accession>A0ABP9LDI5</accession>
<feature type="region of interest" description="Disordered" evidence="1">
    <location>
        <begin position="86"/>
        <end position="131"/>
    </location>
</feature>
<reference evidence="4" key="1">
    <citation type="journal article" date="2019" name="Int. J. Syst. Evol. Microbiol.">
        <title>The Global Catalogue of Microorganisms (GCM) 10K type strain sequencing project: providing services to taxonomists for standard genome sequencing and annotation.</title>
        <authorList>
            <consortium name="The Broad Institute Genomics Platform"/>
            <consortium name="The Broad Institute Genome Sequencing Center for Infectious Disease"/>
            <person name="Wu L."/>
            <person name="Ma J."/>
        </authorList>
    </citation>
    <scope>NUCLEOTIDE SEQUENCE [LARGE SCALE GENOMIC DNA]</scope>
    <source>
        <strain evidence="4">JCM 18015</strain>
    </source>
</reference>
<gene>
    <name evidence="3" type="ORF">GCM10023209_20660</name>
</gene>
<dbReference type="EMBL" id="BAABHW010000002">
    <property type="protein sequence ID" value="GAA5074014.1"/>
    <property type="molecule type" value="Genomic_DNA"/>
</dbReference>
<evidence type="ECO:0000313" key="4">
    <source>
        <dbReference type="Proteomes" id="UP001499910"/>
    </source>
</evidence>
<comment type="caution">
    <text evidence="3">The sequence shown here is derived from an EMBL/GenBank/DDBJ whole genome shotgun (WGS) entry which is preliminary data.</text>
</comment>
<feature type="compositionally biased region" description="Low complexity" evidence="1">
    <location>
        <begin position="94"/>
        <end position="108"/>
    </location>
</feature>
<feature type="domain" description="SH3b" evidence="2">
    <location>
        <begin position="130"/>
        <end position="195"/>
    </location>
</feature>
<dbReference type="InterPro" id="IPR003646">
    <property type="entry name" value="SH3-like_bac-type"/>
</dbReference>
<dbReference type="Proteomes" id="UP001499910">
    <property type="component" value="Unassembled WGS sequence"/>
</dbReference>
<dbReference type="PROSITE" id="PS51781">
    <property type="entry name" value="SH3B"/>
    <property type="match status" value="1"/>
</dbReference>
<organism evidence="3 4">
    <name type="scientific">[Roseibacterium] beibuensis</name>
    <dbReference type="NCBI Taxonomy" id="1193142"/>
    <lineage>
        <taxon>Bacteria</taxon>
        <taxon>Pseudomonadati</taxon>
        <taxon>Pseudomonadota</taxon>
        <taxon>Alphaproteobacteria</taxon>
        <taxon>Rhodobacterales</taxon>
        <taxon>Roseobacteraceae</taxon>
        <taxon>Roseicyclus</taxon>
    </lineage>
</organism>
<protein>
    <recommendedName>
        <fullName evidence="2">SH3b domain-containing protein</fullName>
    </recommendedName>
</protein>